<feature type="signal peptide" evidence="1">
    <location>
        <begin position="1"/>
        <end position="21"/>
    </location>
</feature>
<keyword evidence="1" id="KW-0732">Signal</keyword>
<dbReference type="PANTHER" id="PTHR38834:SF3">
    <property type="entry name" value="SOLUTE-BINDING PROTEIN FAMILY 3_N-TERMINAL DOMAIN-CONTAINING PROTEIN"/>
    <property type="match status" value="1"/>
</dbReference>
<organism evidence="3 4">
    <name type="scientific">Desulfosarcina ovata subsp. sediminis</name>
    <dbReference type="NCBI Taxonomy" id="885957"/>
    <lineage>
        <taxon>Bacteria</taxon>
        <taxon>Pseudomonadati</taxon>
        <taxon>Thermodesulfobacteriota</taxon>
        <taxon>Desulfobacteria</taxon>
        <taxon>Desulfobacterales</taxon>
        <taxon>Desulfosarcinaceae</taxon>
        <taxon>Desulfosarcina</taxon>
    </lineage>
</organism>
<accession>A0A5K7ZIT9</accession>
<dbReference type="EMBL" id="AP021876">
    <property type="protein sequence ID" value="BBO80115.1"/>
    <property type="molecule type" value="Genomic_DNA"/>
</dbReference>
<protein>
    <submittedName>
        <fullName evidence="3">ABC transporter substrate-binding protein</fullName>
    </submittedName>
</protein>
<name>A0A5K7ZIT9_9BACT</name>
<dbReference type="PANTHER" id="PTHR38834">
    <property type="entry name" value="PERIPLASMIC SUBSTRATE BINDING PROTEIN FAMILY 3"/>
    <property type="match status" value="1"/>
</dbReference>
<feature type="chain" id="PRO_5024293794" evidence="1">
    <location>
        <begin position="22"/>
        <end position="246"/>
    </location>
</feature>
<dbReference type="InterPro" id="IPR001638">
    <property type="entry name" value="Solute-binding_3/MltF_N"/>
</dbReference>
<evidence type="ECO:0000313" key="3">
    <source>
        <dbReference type="EMBL" id="BBO80115.1"/>
    </source>
</evidence>
<dbReference type="AlphaFoldDB" id="A0A5K7ZIT9"/>
<dbReference type="RefSeq" id="WP_155321146.1">
    <property type="nucleotide sequence ID" value="NZ_AP021876.1"/>
</dbReference>
<dbReference type="Gene3D" id="3.40.190.10">
    <property type="entry name" value="Periplasmic binding protein-like II"/>
    <property type="match status" value="2"/>
</dbReference>
<evidence type="ECO:0000259" key="2">
    <source>
        <dbReference type="Pfam" id="PF00497"/>
    </source>
</evidence>
<dbReference type="Proteomes" id="UP000425960">
    <property type="component" value="Chromosome"/>
</dbReference>
<evidence type="ECO:0000313" key="4">
    <source>
        <dbReference type="Proteomes" id="UP000425960"/>
    </source>
</evidence>
<proteinExistence type="predicted"/>
<gene>
    <name evidence="3" type="ORF">DSCO28_06810</name>
</gene>
<dbReference type="KEGG" id="dov:DSCO28_06810"/>
<evidence type="ECO:0000256" key="1">
    <source>
        <dbReference type="SAM" id="SignalP"/>
    </source>
</evidence>
<feature type="domain" description="Solute-binding protein family 3/N-terminal" evidence="2">
    <location>
        <begin position="33"/>
        <end position="245"/>
    </location>
</feature>
<sequence length="246" mass="28211">MKLLVRIVLFFSIFSIFSNLAAAHDITVLTTIWAPYAYEENGKLTGLSTEIVTAVLDRAGLSAKFYLYPWKRAIVTAADQKDVLIYPLMRIKERENDFIWVAPVFNAEISLYKLKKRTDITITSLDDARKYTIGVLRGAAMHQHLLSHGFVDNQQLRIFGSNRKSVELLFKERIDLIADNPMVVSYEAQKVGFSMTETQKVLHLFENEAYMAFGKGSSEKYVERLKKALEHLRSEGTIETICEKYR</sequence>
<dbReference type="Pfam" id="PF00497">
    <property type="entry name" value="SBP_bac_3"/>
    <property type="match status" value="1"/>
</dbReference>
<dbReference type="SUPFAM" id="SSF53850">
    <property type="entry name" value="Periplasmic binding protein-like II"/>
    <property type="match status" value="1"/>
</dbReference>
<reference evidence="3 4" key="1">
    <citation type="submission" date="2019-11" db="EMBL/GenBank/DDBJ databases">
        <title>Comparative genomics of hydrocarbon-degrading Desulfosarcina strains.</title>
        <authorList>
            <person name="Watanabe M."/>
            <person name="Kojima H."/>
            <person name="Fukui M."/>
        </authorList>
    </citation>
    <scope>NUCLEOTIDE SEQUENCE [LARGE SCALE GENOMIC DNA]</scope>
    <source>
        <strain evidence="3 4">28bB2T</strain>
    </source>
</reference>